<protein>
    <recommendedName>
        <fullName evidence="4">DUF1440 domain-containing protein</fullName>
    </recommendedName>
</protein>
<organism evidence="2 3">
    <name type="scientific">Danxiaibacter flavus</name>
    <dbReference type="NCBI Taxonomy" id="3049108"/>
    <lineage>
        <taxon>Bacteria</taxon>
        <taxon>Pseudomonadati</taxon>
        <taxon>Bacteroidota</taxon>
        <taxon>Chitinophagia</taxon>
        <taxon>Chitinophagales</taxon>
        <taxon>Chitinophagaceae</taxon>
        <taxon>Danxiaibacter</taxon>
    </lineage>
</organism>
<feature type="transmembrane region" description="Helical" evidence="1">
    <location>
        <begin position="103"/>
        <end position="122"/>
    </location>
</feature>
<sequence>MASTQTVFTNNRPSKPIATIIKAGLIAGTLDIVTALIMFYMKTHKDPMIVFKYIASAAFGKAAYSGASFIVAGIVFHYIIAFSFTILYFFLYPRIKFMHNYPVLAGLTYGICVWLIMNLLVLPLTQLPPITFNLQSAITGTIVLMLAIGLPVSLIVHNYFSRNKRMIENDVV</sequence>
<gene>
    <name evidence="2" type="ORF">QTN47_00585</name>
</gene>
<name>A0ABV3ZA54_9BACT</name>
<feature type="transmembrane region" description="Helical" evidence="1">
    <location>
        <begin position="134"/>
        <end position="156"/>
    </location>
</feature>
<dbReference type="Proteomes" id="UP001560573">
    <property type="component" value="Unassembled WGS sequence"/>
</dbReference>
<keyword evidence="1" id="KW-0472">Membrane</keyword>
<evidence type="ECO:0008006" key="4">
    <source>
        <dbReference type="Google" id="ProtNLM"/>
    </source>
</evidence>
<accession>A0ABV3ZA54</accession>
<comment type="caution">
    <text evidence="2">The sequence shown here is derived from an EMBL/GenBank/DDBJ whole genome shotgun (WGS) entry which is preliminary data.</text>
</comment>
<evidence type="ECO:0000313" key="2">
    <source>
        <dbReference type="EMBL" id="MEX6685966.1"/>
    </source>
</evidence>
<proteinExistence type="predicted"/>
<reference evidence="2 3" key="1">
    <citation type="submission" date="2023-07" db="EMBL/GenBank/DDBJ databases">
        <authorList>
            <person name="Lian W.-H."/>
        </authorList>
    </citation>
    <scope>NUCLEOTIDE SEQUENCE [LARGE SCALE GENOMIC DNA]</scope>
    <source>
        <strain evidence="2 3">SYSU DXS3180</strain>
    </source>
</reference>
<keyword evidence="1" id="KW-1133">Transmembrane helix</keyword>
<feature type="transmembrane region" description="Helical" evidence="1">
    <location>
        <begin position="70"/>
        <end position="91"/>
    </location>
</feature>
<dbReference type="EMBL" id="JAULBC010000001">
    <property type="protein sequence ID" value="MEX6685966.1"/>
    <property type="molecule type" value="Genomic_DNA"/>
</dbReference>
<keyword evidence="3" id="KW-1185">Reference proteome</keyword>
<feature type="transmembrane region" description="Helical" evidence="1">
    <location>
        <begin position="20"/>
        <end position="41"/>
    </location>
</feature>
<evidence type="ECO:0000313" key="3">
    <source>
        <dbReference type="Proteomes" id="UP001560573"/>
    </source>
</evidence>
<keyword evidence="1" id="KW-0812">Transmembrane</keyword>
<dbReference type="RefSeq" id="WP_369327354.1">
    <property type="nucleotide sequence ID" value="NZ_JAULBC010000001.1"/>
</dbReference>
<evidence type="ECO:0000256" key="1">
    <source>
        <dbReference type="SAM" id="Phobius"/>
    </source>
</evidence>